<dbReference type="Pfam" id="PF00263">
    <property type="entry name" value="Secretin"/>
    <property type="match status" value="1"/>
</dbReference>
<feature type="chain" id="PRO_5039890063" evidence="11">
    <location>
        <begin position="24"/>
        <end position="720"/>
    </location>
</feature>
<evidence type="ECO:0000256" key="3">
    <source>
        <dbReference type="ARBA" id="ARBA00022448"/>
    </source>
</evidence>
<dbReference type="InterPro" id="IPR050810">
    <property type="entry name" value="Bact_Secretion_Sys_Channel"/>
</dbReference>
<comment type="subcellular location">
    <subcellularLocation>
        <location evidence="1 9">Cell outer membrane</location>
    </subcellularLocation>
</comment>
<keyword evidence="5 11" id="KW-0732">Signal</keyword>
<dbReference type="InterPro" id="IPR013356">
    <property type="entry name" value="T2SS_GspD"/>
</dbReference>
<dbReference type="Proteomes" id="UP001055804">
    <property type="component" value="Unassembled WGS sequence"/>
</dbReference>
<feature type="domain" description="Type II/III secretion system secretin-like" evidence="12">
    <location>
        <begin position="526"/>
        <end position="692"/>
    </location>
</feature>
<keyword evidence="8" id="KW-0998">Cell outer membrane</keyword>
<evidence type="ECO:0000256" key="8">
    <source>
        <dbReference type="ARBA" id="ARBA00023237"/>
    </source>
</evidence>
<dbReference type="InterPro" id="IPR004846">
    <property type="entry name" value="T2SS/T3SS_dom"/>
</dbReference>
<protein>
    <submittedName>
        <fullName evidence="14">Type II secretion system secretin GspD</fullName>
    </submittedName>
</protein>
<evidence type="ECO:0000313" key="14">
    <source>
        <dbReference type="EMBL" id="MCP1337873.1"/>
    </source>
</evidence>
<keyword evidence="15" id="KW-1185">Reference proteome</keyword>
<dbReference type="GO" id="GO:0015627">
    <property type="term" value="C:type II protein secretion system complex"/>
    <property type="evidence" value="ECO:0007669"/>
    <property type="project" value="InterPro"/>
</dbReference>
<dbReference type="InterPro" id="IPR038591">
    <property type="entry name" value="NolW-like_sf"/>
</dbReference>
<feature type="domain" description="NolW-like" evidence="13">
    <location>
        <begin position="330"/>
        <end position="461"/>
    </location>
</feature>
<evidence type="ECO:0000259" key="12">
    <source>
        <dbReference type="Pfam" id="PF00263"/>
    </source>
</evidence>
<comment type="similarity">
    <text evidence="2">Belongs to the bacterial secretin family. GSP D subfamily.</text>
</comment>
<reference evidence="14" key="1">
    <citation type="submission" date="2022-06" db="EMBL/GenBank/DDBJ databases">
        <title>Isolation and Genomics of Futiania mangrovii gen. nov., sp. nov., a Rare and Metabolically-versatile member in the Class Alphaproteobacteria.</title>
        <authorList>
            <person name="Liu L."/>
            <person name="Huang W.-C."/>
            <person name="Pan J."/>
            <person name="Li J."/>
            <person name="Huang Y."/>
            <person name="Du H."/>
            <person name="Liu Y."/>
            <person name="Li M."/>
        </authorList>
    </citation>
    <scope>NUCLEOTIDE SEQUENCE</scope>
    <source>
        <strain evidence="14">FT118</strain>
    </source>
</reference>
<proteinExistence type="inferred from homology"/>
<feature type="signal peptide" evidence="11">
    <location>
        <begin position="1"/>
        <end position="23"/>
    </location>
</feature>
<evidence type="ECO:0000256" key="7">
    <source>
        <dbReference type="ARBA" id="ARBA00023136"/>
    </source>
</evidence>
<evidence type="ECO:0000256" key="6">
    <source>
        <dbReference type="ARBA" id="ARBA00022927"/>
    </source>
</evidence>
<evidence type="ECO:0000256" key="10">
    <source>
        <dbReference type="SAM" id="MobiDB-lite"/>
    </source>
</evidence>
<dbReference type="NCBIfam" id="TIGR02517">
    <property type="entry name" value="type_II_gspD"/>
    <property type="match status" value="1"/>
</dbReference>
<dbReference type="EMBL" id="JAMZFT010000004">
    <property type="protein sequence ID" value="MCP1337873.1"/>
    <property type="molecule type" value="Genomic_DNA"/>
</dbReference>
<evidence type="ECO:0000313" key="15">
    <source>
        <dbReference type="Proteomes" id="UP001055804"/>
    </source>
</evidence>
<dbReference type="PANTHER" id="PTHR30332">
    <property type="entry name" value="PROBABLE GENERAL SECRETION PATHWAY PROTEIN D"/>
    <property type="match status" value="1"/>
</dbReference>
<gene>
    <name evidence="14" type="primary">gspD</name>
    <name evidence="14" type="ORF">NJQ99_15735</name>
</gene>
<feature type="region of interest" description="Disordered" evidence="10">
    <location>
        <begin position="38"/>
        <end position="76"/>
    </location>
</feature>
<feature type="region of interest" description="Disordered" evidence="10">
    <location>
        <begin position="375"/>
        <end position="419"/>
    </location>
</feature>
<dbReference type="AlphaFoldDB" id="A0A9J6PGK3"/>
<dbReference type="PANTHER" id="PTHR30332:SF25">
    <property type="entry name" value="SECRETIN XPSD"/>
    <property type="match status" value="1"/>
</dbReference>
<evidence type="ECO:0000256" key="1">
    <source>
        <dbReference type="ARBA" id="ARBA00004442"/>
    </source>
</evidence>
<evidence type="ECO:0000256" key="2">
    <source>
        <dbReference type="ARBA" id="ARBA00006980"/>
    </source>
</evidence>
<dbReference type="RefSeq" id="WP_269333833.1">
    <property type="nucleotide sequence ID" value="NZ_JAMZFT010000004.1"/>
</dbReference>
<accession>A0A9J6PGK3</accession>
<keyword evidence="4" id="KW-0812">Transmembrane</keyword>
<dbReference type="Pfam" id="PF03958">
    <property type="entry name" value="Secretin_N"/>
    <property type="match status" value="1"/>
</dbReference>
<keyword evidence="3 9" id="KW-0813">Transport</keyword>
<dbReference type="InterPro" id="IPR001775">
    <property type="entry name" value="GspD/PilQ"/>
</dbReference>
<organism evidence="14 15">
    <name type="scientific">Futiania mangrovi</name>
    <dbReference type="NCBI Taxonomy" id="2959716"/>
    <lineage>
        <taxon>Bacteria</taxon>
        <taxon>Pseudomonadati</taxon>
        <taxon>Pseudomonadota</taxon>
        <taxon>Alphaproteobacteria</taxon>
        <taxon>Futianiales</taxon>
        <taxon>Futianiaceae</taxon>
        <taxon>Futiania</taxon>
    </lineage>
</organism>
<evidence type="ECO:0000256" key="5">
    <source>
        <dbReference type="ARBA" id="ARBA00022729"/>
    </source>
</evidence>
<name>A0A9J6PGK3_9PROT</name>
<evidence type="ECO:0000256" key="11">
    <source>
        <dbReference type="SAM" id="SignalP"/>
    </source>
</evidence>
<dbReference type="PROSITE" id="PS51257">
    <property type="entry name" value="PROKAR_LIPOPROTEIN"/>
    <property type="match status" value="1"/>
</dbReference>
<keyword evidence="7" id="KW-0472">Membrane</keyword>
<sequence length="720" mass="76347">MIKRMPGGVWIAMALALATVACAPATRENVFLEPLYGSQDSEREGPTATAASAPEQPARATAPQALQPDARRTQRTALSPVVRMPGTTATPEVRLRDPIRIGEDGSVTMRFERIGIADFARAVFGEILGLAYVVSPGMAGSITLQVDRAVPKDAVLPIAERALSSAGAAVRRDGDLVVVEPDPRGPMPGGPAAAVAVRRLQHVDQTQMEEALQPFVEPDARISAGPVPGSIVLAGSVSGVRALDRLVDALDIDPLANRAFALLPLNVAGAPMVAQELRLILGAGEKGPQVLEIERMNAVLVVTDSRRTIEEARFWVRQLDRGDAESVQIHTYQVQNRRAAELAKVLQQALQTGGVAAISGATPVGQVAPGLTAYRTGDSAAQPPRADVSAGLGQAGAGQDGAGSASFGDAEGRGASARRTSSALEGVTIFADEGTNAIMTVATPERYALVEAALRKLDIQPVQVLIEATILEVTLSDQLKYGVRWFFEDASISLGFSETETGAVAPTYPGFNFVLDTNDLRTVVSALDDVTDVEIVSSPSLMVLNNETARLQVGDEVPVATTSAVSVVDPDAPIVNEIQFRQTGVILEITPRVNASGLVLLDIVQEVSDVVPTTSSGIDSPTIAQRQFRSSVLLNDRETLAMGGLIRERRSDGKTGIPLLSDIPIIGAAFGSTDLQSDRTELLMVIRPIVVRNHTEAKEAYRELRAKLQGLDRLERQNVQ</sequence>
<dbReference type="PRINTS" id="PR00811">
    <property type="entry name" value="BCTERIALGSPD"/>
</dbReference>
<keyword evidence="6" id="KW-0653">Protein transport</keyword>
<keyword evidence="4" id="KW-1134">Transmembrane beta strand</keyword>
<comment type="caution">
    <text evidence="14">The sequence shown here is derived from an EMBL/GenBank/DDBJ whole genome shotgun (WGS) entry which is preliminary data.</text>
</comment>
<dbReference type="Gene3D" id="3.30.1370.120">
    <property type="match status" value="2"/>
</dbReference>
<evidence type="ECO:0000259" key="13">
    <source>
        <dbReference type="Pfam" id="PF03958"/>
    </source>
</evidence>
<dbReference type="InterPro" id="IPR005644">
    <property type="entry name" value="NolW-like"/>
</dbReference>
<evidence type="ECO:0000256" key="4">
    <source>
        <dbReference type="ARBA" id="ARBA00022452"/>
    </source>
</evidence>
<dbReference type="GO" id="GO:0009279">
    <property type="term" value="C:cell outer membrane"/>
    <property type="evidence" value="ECO:0007669"/>
    <property type="project" value="UniProtKB-SubCell"/>
</dbReference>
<dbReference type="GO" id="GO:0015628">
    <property type="term" value="P:protein secretion by the type II secretion system"/>
    <property type="evidence" value="ECO:0007669"/>
    <property type="project" value="InterPro"/>
</dbReference>
<evidence type="ECO:0000256" key="9">
    <source>
        <dbReference type="RuleBase" id="RU004004"/>
    </source>
</evidence>